<sequence>MNNLYHEYSHDFANSKIVLQGKENKNLVIQFFYLRSKNDMKESSKAIGKVQFNNVLKGKIVNVHYRKCSIDYSLKEESNGDRKFKISVVLSDKESEYNPKIYTVGLSSNPDYEKALSIIDKKVADYLSKLSIEDKVRIGYGDENPFLKDDKQEDKKLVVSQNAFNFNDNSLGLVLTGHESRRDLSNIFNKRLTMSIELQNGSKFVTALSILEIYNKELFKELGYSNLYDYTSDVFGMGKTNTNDYKNVALRFSKLDKVKNCLVIDERLKDYNFSQLNLLKEVSIDTILKDYPCTLSVREIKDRLRNAMNFLEDNNSVDESVNDDLSEDTSEVLGGTADNIIDAMNNPVERYADDEKPYKTYVVTSADFKKICLDKDKLHNYMDSITKELLKVLTESVDKYSEINICLLRKKGNELSDNSVDSDNTDDSEK</sequence>
<protein>
    <submittedName>
        <fullName evidence="1">Uncharacterized protein</fullName>
    </submittedName>
</protein>
<organism evidence="1">
    <name type="scientific">Inoviridae sp. ct1ro12</name>
    <dbReference type="NCBI Taxonomy" id="2826756"/>
    <lineage>
        <taxon>Viruses</taxon>
        <taxon>Monodnaviria</taxon>
        <taxon>Loebvirae</taxon>
        <taxon>Hofneiviricota</taxon>
        <taxon>Faserviricetes</taxon>
        <taxon>Tubulavirales</taxon>
        <taxon>Inoviridae</taxon>
    </lineage>
</organism>
<reference evidence="1" key="1">
    <citation type="journal article" date="2021" name="Proc. Natl. Acad. Sci. U.S.A.">
        <title>A Catalog of Tens of Thousands of Viruses from Human Metagenomes Reveals Hidden Associations with Chronic Diseases.</title>
        <authorList>
            <person name="Tisza M.J."/>
            <person name="Buck C.B."/>
        </authorList>
    </citation>
    <scope>NUCLEOTIDE SEQUENCE</scope>
    <source>
        <strain evidence="1">Ct1ro12</strain>
    </source>
</reference>
<proteinExistence type="predicted"/>
<accession>A0A8S5R0T8</accession>
<name>A0A8S5R0T8_9VIRU</name>
<dbReference type="EMBL" id="BK015781">
    <property type="protein sequence ID" value="DAE24705.1"/>
    <property type="molecule type" value="Genomic_DNA"/>
</dbReference>
<evidence type="ECO:0000313" key="1">
    <source>
        <dbReference type="EMBL" id="DAE24705.1"/>
    </source>
</evidence>